<keyword evidence="1" id="KW-0802">TPR repeat</keyword>
<feature type="repeat" description="TPR" evidence="1">
    <location>
        <begin position="445"/>
        <end position="478"/>
    </location>
</feature>
<gene>
    <name evidence="5" type="ORF">FNJ60_08645</name>
</gene>
<proteinExistence type="predicted"/>
<evidence type="ECO:0000313" key="6">
    <source>
        <dbReference type="Proteomes" id="UP000324383"/>
    </source>
</evidence>
<dbReference type="InterPro" id="IPR019734">
    <property type="entry name" value="TPR_rpt"/>
</dbReference>
<organism evidence="5 6">
    <name type="scientific">Bacteroides pyogenes</name>
    <dbReference type="NCBI Taxonomy" id="310300"/>
    <lineage>
        <taxon>Bacteria</taxon>
        <taxon>Pseudomonadati</taxon>
        <taxon>Bacteroidota</taxon>
        <taxon>Bacteroidia</taxon>
        <taxon>Bacteroidales</taxon>
        <taxon>Bacteroidaceae</taxon>
        <taxon>Bacteroides</taxon>
    </lineage>
</organism>
<evidence type="ECO:0000259" key="4">
    <source>
        <dbReference type="PROSITE" id="PS51123"/>
    </source>
</evidence>
<evidence type="ECO:0000256" key="2">
    <source>
        <dbReference type="PROSITE-ProRule" id="PRU00473"/>
    </source>
</evidence>
<comment type="caution">
    <text evidence="5">The sequence shown here is derived from an EMBL/GenBank/DDBJ whole genome shotgun (WGS) entry which is preliminary data.</text>
</comment>
<keyword evidence="3" id="KW-0732">Signal</keyword>
<name>A0A5D3EBU2_9BACE</name>
<evidence type="ECO:0000313" key="5">
    <source>
        <dbReference type="EMBL" id="TYK33319.1"/>
    </source>
</evidence>
<keyword evidence="6" id="KW-1185">Reference proteome</keyword>
<evidence type="ECO:0000256" key="1">
    <source>
        <dbReference type="PROSITE-ProRule" id="PRU00339"/>
    </source>
</evidence>
<dbReference type="SUPFAM" id="SSF48452">
    <property type="entry name" value="TPR-like"/>
    <property type="match status" value="1"/>
</dbReference>
<dbReference type="SUPFAM" id="SSF103088">
    <property type="entry name" value="OmpA-like"/>
    <property type="match status" value="1"/>
</dbReference>
<feature type="domain" description="OmpA-like" evidence="4">
    <location>
        <begin position="194"/>
        <end position="362"/>
    </location>
</feature>
<keyword evidence="2" id="KW-0472">Membrane</keyword>
<dbReference type="Proteomes" id="UP000324383">
    <property type="component" value="Unassembled WGS sequence"/>
</dbReference>
<sequence length="491" mass="55508">MSLNKCKAMNKYFSTIILSALLAGASSVYAQKTAYTGGIGFDTPQIERKDNQIHATFNIILDSLRLKRQSMLTLTPMLVSADGNQVRRFTPVMVGSRVPMILYKRGELSPMPAEPQPEQMIRRRNSTSQHIPIEFSIPFEEWMRSASIQVDEYAGGCAMCEQGYMRYKLTDRLLSERYVPQYTVAYVTPEPEPVKVRSDRFVARFNFVVGRYELLRDFQGNAREFARVDSVARNIMGNKDLTVTNVAINGYASPEGSYTSNLTLSRNRAQAFVEYLAKTYGLQSNLFKVTGHGEDWDGLVKAVEASGMEKKEEVLDIIDRYSIEGGREAKLMALSAGNPYRYMLTNFYPPLRRTEYAFTYNVRPFSVEEAREVIKTKPALLSLNEMYLVANSYPEGSRDREEVLETAANVYPDNPVSRLNLMASRLNANRTNAVEEALIALGNMPEAQNNLGILYARRGENEKAKACFRKAGDLQAARHNLQELEKAEKDQ</sequence>
<feature type="chain" id="PRO_5030116220" evidence="3">
    <location>
        <begin position="31"/>
        <end position="491"/>
    </location>
</feature>
<dbReference type="PROSITE" id="PS51123">
    <property type="entry name" value="OMPA_2"/>
    <property type="match status" value="1"/>
</dbReference>
<evidence type="ECO:0000256" key="3">
    <source>
        <dbReference type="SAM" id="SignalP"/>
    </source>
</evidence>
<dbReference type="AlphaFoldDB" id="A0A5D3EBU2"/>
<feature type="signal peptide" evidence="3">
    <location>
        <begin position="1"/>
        <end position="30"/>
    </location>
</feature>
<dbReference type="PROSITE" id="PS50005">
    <property type="entry name" value="TPR"/>
    <property type="match status" value="1"/>
</dbReference>
<dbReference type="InterPro" id="IPR006665">
    <property type="entry name" value="OmpA-like"/>
</dbReference>
<dbReference type="Pfam" id="PF00691">
    <property type="entry name" value="OmpA"/>
    <property type="match status" value="1"/>
</dbReference>
<reference evidence="5 6" key="1">
    <citation type="submission" date="2019-07" db="EMBL/GenBank/DDBJ databases">
        <title>Draft Genome Sequences of Bacteroides pyogenes Strains Isolated from the Uterus Holstein Dairy Cows with Metritis.</title>
        <authorList>
            <person name="Cunha F."/>
            <person name="Galvao K.N."/>
            <person name="Jeon S.J."/>
            <person name="Jeong K.C."/>
        </authorList>
    </citation>
    <scope>NUCLEOTIDE SEQUENCE [LARGE SCALE GENOMIC DNA]</scope>
    <source>
        <strain evidence="5 6">KG-31</strain>
    </source>
</reference>
<dbReference type="GO" id="GO:0016020">
    <property type="term" value="C:membrane"/>
    <property type="evidence" value="ECO:0007669"/>
    <property type="project" value="UniProtKB-UniRule"/>
</dbReference>
<protein>
    <submittedName>
        <fullName evidence="5">DUF3868 domain-containing protein</fullName>
    </submittedName>
</protein>
<accession>A0A5D3EBU2</accession>
<dbReference type="InterPro" id="IPR011990">
    <property type="entry name" value="TPR-like_helical_dom_sf"/>
</dbReference>
<dbReference type="Gene3D" id="1.25.40.10">
    <property type="entry name" value="Tetratricopeptide repeat domain"/>
    <property type="match status" value="1"/>
</dbReference>
<dbReference type="EMBL" id="VKLW01000017">
    <property type="protein sequence ID" value="TYK33319.1"/>
    <property type="molecule type" value="Genomic_DNA"/>
</dbReference>
<dbReference type="Gene3D" id="3.30.1330.60">
    <property type="entry name" value="OmpA-like domain"/>
    <property type="match status" value="1"/>
</dbReference>
<dbReference type="InterPro" id="IPR036737">
    <property type="entry name" value="OmpA-like_sf"/>
</dbReference>